<organism evidence="2 3">
    <name type="scientific">Sinosporangium siamense</name>
    <dbReference type="NCBI Taxonomy" id="1367973"/>
    <lineage>
        <taxon>Bacteria</taxon>
        <taxon>Bacillati</taxon>
        <taxon>Actinomycetota</taxon>
        <taxon>Actinomycetes</taxon>
        <taxon>Streptosporangiales</taxon>
        <taxon>Streptosporangiaceae</taxon>
        <taxon>Sinosporangium</taxon>
    </lineage>
</organism>
<feature type="transmembrane region" description="Helical" evidence="1">
    <location>
        <begin position="21"/>
        <end position="42"/>
    </location>
</feature>
<protein>
    <submittedName>
        <fullName evidence="2">UPF0700 transmembrane protein YoaK</fullName>
    </submittedName>
</protein>
<comment type="caution">
    <text evidence="2">The sequence shown here is derived from an EMBL/GenBank/DDBJ whole genome shotgun (WGS) entry which is preliminary data.</text>
</comment>
<proteinExistence type="predicted"/>
<evidence type="ECO:0000256" key="1">
    <source>
        <dbReference type="SAM" id="Phobius"/>
    </source>
</evidence>
<keyword evidence="1" id="KW-0472">Membrane</keyword>
<sequence>MTAEVENRPPPGSVAVRRARLRAGLLVALTFGAGATDIVGFLGLNQVFTANMTGNIVLLGLAASQAQWFEFALCAAATLAFAAGLLGGFLAIGQSDLQGMWPSRVTAALGADLVLQAAFWVGWALNDAQPRGYMILILVVLSSAAMGVQTAAARRLAVAGVTTTFVTGTMTSVMAGLAAKHGEATLLRTVVIVSLAAGAAVAGALFAVAPLGAALIGPLSVAVVIGMARLARLHRAPDLAESAISH</sequence>
<evidence type="ECO:0000313" key="2">
    <source>
        <dbReference type="EMBL" id="GII92320.1"/>
    </source>
</evidence>
<dbReference type="EMBL" id="BOOW01000015">
    <property type="protein sequence ID" value="GII92320.1"/>
    <property type="molecule type" value="Genomic_DNA"/>
</dbReference>
<dbReference type="PANTHER" id="PTHR37314">
    <property type="entry name" value="SLR0142 PROTEIN"/>
    <property type="match status" value="1"/>
</dbReference>
<feature type="transmembrane region" description="Helical" evidence="1">
    <location>
        <begin position="213"/>
        <end position="231"/>
    </location>
</feature>
<feature type="transmembrane region" description="Helical" evidence="1">
    <location>
        <begin position="158"/>
        <end position="179"/>
    </location>
</feature>
<keyword evidence="1 2" id="KW-0812">Transmembrane</keyword>
<feature type="transmembrane region" description="Helical" evidence="1">
    <location>
        <begin position="48"/>
        <end position="64"/>
    </location>
</feature>
<dbReference type="InterPro" id="IPR010699">
    <property type="entry name" value="DUF1275"/>
</dbReference>
<dbReference type="AlphaFoldDB" id="A0A919REB5"/>
<accession>A0A919REB5</accession>
<gene>
    <name evidence="2" type="primary">yoaK</name>
    <name evidence="2" type="ORF">Ssi02_25510</name>
</gene>
<feature type="transmembrane region" description="Helical" evidence="1">
    <location>
        <begin position="186"/>
        <end position="207"/>
    </location>
</feature>
<feature type="transmembrane region" description="Helical" evidence="1">
    <location>
        <begin position="132"/>
        <end position="152"/>
    </location>
</feature>
<dbReference type="PANTHER" id="PTHR37314:SF4">
    <property type="entry name" value="UPF0700 TRANSMEMBRANE PROTEIN YOAK"/>
    <property type="match status" value="1"/>
</dbReference>
<evidence type="ECO:0000313" key="3">
    <source>
        <dbReference type="Proteomes" id="UP000606172"/>
    </source>
</evidence>
<dbReference type="RefSeq" id="WP_204025067.1">
    <property type="nucleotide sequence ID" value="NZ_BOOW01000015.1"/>
</dbReference>
<keyword evidence="3" id="KW-1185">Reference proteome</keyword>
<feature type="transmembrane region" description="Helical" evidence="1">
    <location>
        <begin position="105"/>
        <end position="125"/>
    </location>
</feature>
<dbReference type="Proteomes" id="UP000606172">
    <property type="component" value="Unassembled WGS sequence"/>
</dbReference>
<feature type="transmembrane region" description="Helical" evidence="1">
    <location>
        <begin position="71"/>
        <end position="93"/>
    </location>
</feature>
<keyword evidence="1" id="KW-1133">Transmembrane helix</keyword>
<dbReference type="Pfam" id="PF06912">
    <property type="entry name" value="DUF1275"/>
    <property type="match status" value="1"/>
</dbReference>
<name>A0A919REB5_9ACTN</name>
<reference evidence="2" key="1">
    <citation type="submission" date="2021-01" db="EMBL/GenBank/DDBJ databases">
        <title>Whole genome shotgun sequence of Sinosporangium siamense NBRC 109515.</title>
        <authorList>
            <person name="Komaki H."/>
            <person name="Tamura T."/>
        </authorList>
    </citation>
    <scope>NUCLEOTIDE SEQUENCE</scope>
    <source>
        <strain evidence="2">NBRC 109515</strain>
    </source>
</reference>